<feature type="region of interest" description="Disordered" evidence="1">
    <location>
        <begin position="86"/>
        <end position="119"/>
    </location>
</feature>
<keyword evidence="3" id="KW-1185">Reference proteome</keyword>
<name>A0ABR1ANA9_POLSC</name>
<dbReference type="Proteomes" id="UP001359485">
    <property type="component" value="Unassembled WGS sequence"/>
</dbReference>
<evidence type="ECO:0000256" key="1">
    <source>
        <dbReference type="SAM" id="MobiDB-lite"/>
    </source>
</evidence>
<sequence length="168" mass="18234">MDVSHQPCNSRSASVDMLPTILRIRLKRRAALHMGFGKGQIAKGRSTRPALTCFHAICDGVDFSGFPVMYIMDDYSTNPLMSVASEPTPGSGCRLRGGSSSSNNSATAPQNQLKGGVPGPLHQRPRPCRLCWYCCCSCSCLAVKTDEEHKDSNKSSNNENSDQNEKPP</sequence>
<proteinExistence type="predicted"/>
<feature type="compositionally biased region" description="Low complexity" evidence="1">
    <location>
        <begin position="90"/>
        <end position="105"/>
    </location>
</feature>
<evidence type="ECO:0000313" key="2">
    <source>
        <dbReference type="EMBL" id="KAK6623973.1"/>
    </source>
</evidence>
<organism evidence="2 3">
    <name type="scientific">Polyplax serrata</name>
    <name type="common">Common mouse louse</name>
    <dbReference type="NCBI Taxonomy" id="468196"/>
    <lineage>
        <taxon>Eukaryota</taxon>
        <taxon>Metazoa</taxon>
        <taxon>Ecdysozoa</taxon>
        <taxon>Arthropoda</taxon>
        <taxon>Hexapoda</taxon>
        <taxon>Insecta</taxon>
        <taxon>Pterygota</taxon>
        <taxon>Neoptera</taxon>
        <taxon>Paraneoptera</taxon>
        <taxon>Psocodea</taxon>
        <taxon>Troctomorpha</taxon>
        <taxon>Phthiraptera</taxon>
        <taxon>Anoplura</taxon>
        <taxon>Polyplacidae</taxon>
        <taxon>Polyplax</taxon>
    </lineage>
</organism>
<dbReference type="EMBL" id="JAWJWF010000046">
    <property type="protein sequence ID" value="KAK6623973.1"/>
    <property type="molecule type" value="Genomic_DNA"/>
</dbReference>
<gene>
    <name evidence="2" type="ORF">RUM44_010830</name>
</gene>
<reference evidence="2 3" key="1">
    <citation type="submission" date="2023-09" db="EMBL/GenBank/DDBJ databases">
        <title>Genomes of two closely related lineages of the louse Polyplax serrata with different host specificities.</title>
        <authorList>
            <person name="Martinu J."/>
            <person name="Tarabai H."/>
            <person name="Stefka J."/>
            <person name="Hypsa V."/>
        </authorList>
    </citation>
    <scope>NUCLEOTIDE SEQUENCE [LARGE SCALE GENOMIC DNA]</scope>
    <source>
        <strain evidence="2">98ZLc_SE</strain>
    </source>
</reference>
<comment type="caution">
    <text evidence="2">The sequence shown here is derived from an EMBL/GenBank/DDBJ whole genome shotgun (WGS) entry which is preliminary data.</text>
</comment>
<evidence type="ECO:0000313" key="3">
    <source>
        <dbReference type="Proteomes" id="UP001359485"/>
    </source>
</evidence>
<accession>A0ABR1ANA9</accession>
<feature type="region of interest" description="Disordered" evidence="1">
    <location>
        <begin position="146"/>
        <end position="168"/>
    </location>
</feature>
<protein>
    <submittedName>
        <fullName evidence="2">Uncharacterized protein</fullName>
    </submittedName>
</protein>